<dbReference type="Proteomes" id="UP000093432">
    <property type="component" value="Unassembled WGS sequence"/>
</dbReference>
<organism evidence="2 3">
    <name type="scientific">Chryseobacterium arthrosphaerae</name>
    <dbReference type="NCBI Taxonomy" id="651561"/>
    <lineage>
        <taxon>Bacteria</taxon>
        <taxon>Pseudomonadati</taxon>
        <taxon>Bacteroidota</taxon>
        <taxon>Flavobacteriia</taxon>
        <taxon>Flavobacteriales</taxon>
        <taxon>Weeksellaceae</taxon>
        <taxon>Chryseobacterium group</taxon>
        <taxon>Chryseobacterium</taxon>
    </lineage>
</organism>
<feature type="transmembrane region" description="Helical" evidence="1">
    <location>
        <begin position="245"/>
        <end position="264"/>
    </location>
</feature>
<feature type="transmembrane region" description="Helical" evidence="1">
    <location>
        <begin position="63"/>
        <end position="83"/>
    </location>
</feature>
<feature type="transmembrane region" description="Helical" evidence="1">
    <location>
        <begin position="150"/>
        <end position="168"/>
    </location>
</feature>
<proteinExistence type="predicted"/>
<dbReference type="OrthoDB" id="102112at2"/>
<sequence>MGNRILCCIAIFFLLFILFFPLDFLGDFQKYISLFLFEDFIGILTDSVLRNDKVRIDLSSDSISMFILTGLLAVASLIFSFLISKKYHRVVLSFSKEAVSLYLIVVLVKYGLDKIVKAQFYLPEPNILYSRFGNLDRDILFWSTMGTSHFYSVFTGTLELCTAVLIFFHRTRVLGLLISLGIFLNILGINLGFDISVKLFSLILLVMAVFALKDDWKPLYRFFVLKKETQRAGIAADDLYKPFMVWFKTAFLGLSLVMITFPYISSGNYNDDMTARPFLHGAFRNENENSEIRYIFFHRESYLIFMDRNEKMRDYHYTAVSPGHLLLEDYNGEKISAEVFYSKKDSLLMLKTGENTIQARALNWKKMNALRRLFHANIESAN</sequence>
<dbReference type="EMBL" id="MAYG01000012">
    <property type="protein sequence ID" value="OCA71448.1"/>
    <property type="molecule type" value="Genomic_DNA"/>
</dbReference>
<dbReference type="STRING" id="651561.BBI00_17175"/>
<accession>A0A1B8ZIM8</accession>
<protein>
    <recommendedName>
        <fullName evidence="4">DoxX family protein</fullName>
    </recommendedName>
</protein>
<keyword evidence="1" id="KW-0812">Transmembrane</keyword>
<comment type="caution">
    <text evidence="2">The sequence shown here is derived from an EMBL/GenBank/DDBJ whole genome shotgun (WGS) entry which is preliminary data.</text>
</comment>
<evidence type="ECO:0008006" key="4">
    <source>
        <dbReference type="Google" id="ProtNLM"/>
    </source>
</evidence>
<keyword evidence="1" id="KW-1133">Transmembrane helix</keyword>
<gene>
    <name evidence="2" type="ORF">BBI00_17175</name>
</gene>
<name>A0A1B8ZIM8_9FLAO</name>
<feature type="transmembrane region" description="Helical" evidence="1">
    <location>
        <begin position="90"/>
        <end position="112"/>
    </location>
</feature>
<evidence type="ECO:0000256" key="1">
    <source>
        <dbReference type="SAM" id="Phobius"/>
    </source>
</evidence>
<reference evidence="3" key="1">
    <citation type="submission" date="2016-07" db="EMBL/GenBank/DDBJ databases">
        <authorList>
            <person name="Florea S."/>
            <person name="Webb J.S."/>
            <person name="Jaromczyk J."/>
            <person name="Schardl C.L."/>
        </authorList>
    </citation>
    <scope>NUCLEOTIDE SEQUENCE [LARGE SCALE GENOMIC DNA]</scope>
    <source>
        <strain evidence="3">CC-VM-7</strain>
    </source>
</reference>
<dbReference type="AlphaFoldDB" id="A0A1B8ZIM8"/>
<keyword evidence="1" id="KW-0472">Membrane</keyword>
<evidence type="ECO:0000313" key="3">
    <source>
        <dbReference type="Proteomes" id="UP000093432"/>
    </source>
</evidence>
<evidence type="ECO:0000313" key="2">
    <source>
        <dbReference type="EMBL" id="OCA71448.1"/>
    </source>
</evidence>
<feature type="transmembrane region" description="Helical" evidence="1">
    <location>
        <begin position="173"/>
        <end position="189"/>
    </location>
</feature>
<dbReference type="RefSeq" id="WP_065400096.1">
    <property type="nucleotide sequence ID" value="NZ_MAYG01000012.1"/>
</dbReference>